<dbReference type="Pfam" id="PF02687">
    <property type="entry name" value="FtsX"/>
    <property type="match status" value="2"/>
</dbReference>
<keyword evidence="2" id="KW-1003">Cell membrane</keyword>
<keyword evidence="4 6" id="KW-1133">Transmembrane helix</keyword>
<dbReference type="InterPro" id="IPR050250">
    <property type="entry name" value="Macrolide_Exporter_MacB"/>
</dbReference>
<evidence type="ECO:0000256" key="4">
    <source>
        <dbReference type="ARBA" id="ARBA00022989"/>
    </source>
</evidence>
<feature type="domain" description="MacB-like periplasmic core" evidence="8">
    <location>
        <begin position="455"/>
        <end position="619"/>
    </location>
</feature>
<evidence type="ECO:0000256" key="3">
    <source>
        <dbReference type="ARBA" id="ARBA00022692"/>
    </source>
</evidence>
<feature type="transmembrane region" description="Helical" evidence="6">
    <location>
        <begin position="443"/>
        <end position="466"/>
    </location>
</feature>
<sequence length="814" mass="90959">MLRNYFKIAIRQLRKQKMYAAVKIGGFALSIAACVLIGLYVKNELSYDRSYPNADRIYRVIGMSDDNGYVQRGASFPPPMARALKADFAEVEVAGRLMPNRLFDGAGSNQLRRADDVANTYEEGFTYADPELMDLLQLPMAYGNSHALDEPNTIVISKRKADKYFPHENPIGKLLILNDNINKPYRIGGVMENIPANSHLERFDFLLTLKGKELWPGEQPSWMSSNYHNYVRLRAGTDIARLQQKMTEVILNKYYIPTMRAAGFKDVERLGKTLKLDVLLQPVGDIHLRSYNMDGDSESGDIRFVWLFSAIACFILIIACINFINLSTARSANRAKEVGLKKTIGADRSSLIQQFIAESLVFSFLSILLGCLLAWVLLPYFNMLAGRSLVFPWREWWLLPVLAAAAVFLGTLAGLYPAVYLSSFQPVKVLKGSVSRGVKNSNLRSILVVFQFTTSVILIIGTVVIYRQMQFLLHRKLGFDKEQVVMIQGANSLGKQATAFKDELLKLPGVQHVAVSDFLPVSGTKRNGNQFWKAGRMRDDNPADGQFWTVDHDYITTMGMHMAAGRNFSKDMSTDSAAAILNQTLAGKLFPNGEDPLGKRITNSNGIYTVIGVVSDFNFESMRTRIDGLCMTLGNSPSIISVKAHTADMQQLLTALTGVWKNFTPNQPFRYSFLDERFAEMYADVERTGRIFTTFAILAIVVACLGLFALSAFMAEQRSKEISIRKVLGASVTQVTTLISRDFLKLVLIAVLLGSPIAWWGMRLWLQDFAYQTTISWWIFVVAGMSAISIALLTISFQSIKAAIADPVRSLKSE</sequence>
<dbReference type="GO" id="GO:0022857">
    <property type="term" value="F:transmembrane transporter activity"/>
    <property type="evidence" value="ECO:0007669"/>
    <property type="project" value="TreeGrafter"/>
</dbReference>
<protein>
    <submittedName>
        <fullName evidence="9">FtsX-like permease family protein</fullName>
    </submittedName>
</protein>
<feature type="domain" description="ABC3 transporter permease C-terminal" evidence="7">
    <location>
        <begin position="310"/>
        <end position="425"/>
    </location>
</feature>
<feature type="transmembrane region" description="Helical" evidence="6">
    <location>
        <begin position="20"/>
        <end position="41"/>
    </location>
</feature>
<reference evidence="9 10" key="1">
    <citation type="submission" date="2019-09" db="EMBL/GenBank/DDBJ databases">
        <title>Chitinophaga ginsengihumi sp. nov., isolated from soil of ginseng rhizosphere.</title>
        <authorList>
            <person name="Lee J."/>
        </authorList>
    </citation>
    <scope>NUCLEOTIDE SEQUENCE [LARGE SCALE GENOMIC DNA]</scope>
    <source>
        <strain evidence="9 10">BN140078</strain>
    </source>
</reference>
<feature type="transmembrane region" description="Helical" evidence="6">
    <location>
        <begin position="743"/>
        <end position="762"/>
    </location>
</feature>
<dbReference type="InterPro" id="IPR003838">
    <property type="entry name" value="ABC3_permease_C"/>
</dbReference>
<evidence type="ECO:0000256" key="1">
    <source>
        <dbReference type="ARBA" id="ARBA00004651"/>
    </source>
</evidence>
<accession>A0A5B2VL28</accession>
<feature type="transmembrane region" description="Helical" evidence="6">
    <location>
        <begin position="304"/>
        <end position="326"/>
    </location>
</feature>
<dbReference type="EMBL" id="VUOC01000004">
    <property type="protein sequence ID" value="KAA2239330.1"/>
    <property type="molecule type" value="Genomic_DNA"/>
</dbReference>
<keyword evidence="5 6" id="KW-0472">Membrane</keyword>
<evidence type="ECO:0000256" key="2">
    <source>
        <dbReference type="ARBA" id="ARBA00022475"/>
    </source>
</evidence>
<organism evidence="9 10">
    <name type="scientific">Chitinophaga agrisoli</name>
    <dbReference type="NCBI Taxonomy" id="2607653"/>
    <lineage>
        <taxon>Bacteria</taxon>
        <taxon>Pseudomonadati</taxon>
        <taxon>Bacteroidota</taxon>
        <taxon>Chitinophagia</taxon>
        <taxon>Chitinophagales</taxon>
        <taxon>Chitinophagaceae</taxon>
        <taxon>Chitinophaga</taxon>
    </lineage>
</organism>
<evidence type="ECO:0000313" key="10">
    <source>
        <dbReference type="Proteomes" id="UP000324611"/>
    </source>
</evidence>
<dbReference type="InterPro" id="IPR025857">
    <property type="entry name" value="MacB_PCD"/>
</dbReference>
<dbReference type="PANTHER" id="PTHR30572:SF18">
    <property type="entry name" value="ABC-TYPE MACROLIDE FAMILY EXPORT SYSTEM PERMEASE COMPONENT 2"/>
    <property type="match status" value="1"/>
</dbReference>
<dbReference type="PROSITE" id="PS51257">
    <property type="entry name" value="PROKAR_LIPOPROTEIN"/>
    <property type="match status" value="1"/>
</dbReference>
<feature type="transmembrane region" description="Helical" evidence="6">
    <location>
        <begin position="774"/>
        <end position="795"/>
    </location>
</feature>
<feature type="transmembrane region" description="Helical" evidence="6">
    <location>
        <begin position="355"/>
        <end position="377"/>
    </location>
</feature>
<dbReference type="GO" id="GO:0005886">
    <property type="term" value="C:plasma membrane"/>
    <property type="evidence" value="ECO:0007669"/>
    <property type="project" value="UniProtKB-SubCell"/>
</dbReference>
<dbReference type="PANTHER" id="PTHR30572">
    <property type="entry name" value="MEMBRANE COMPONENT OF TRANSPORTER-RELATED"/>
    <property type="match status" value="1"/>
</dbReference>
<comment type="subcellular location">
    <subcellularLocation>
        <location evidence="1">Cell membrane</location>
        <topology evidence="1">Multi-pass membrane protein</topology>
    </subcellularLocation>
</comment>
<keyword evidence="10" id="KW-1185">Reference proteome</keyword>
<feature type="transmembrane region" description="Helical" evidence="6">
    <location>
        <begin position="691"/>
        <end position="715"/>
    </location>
</feature>
<feature type="transmembrane region" description="Helical" evidence="6">
    <location>
        <begin position="397"/>
        <end position="422"/>
    </location>
</feature>
<dbReference type="RefSeq" id="WP_149840509.1">
    <property type="nucleotide sequence ID" value="NZ_VUOC01000004.1"/>
</dbReference>
<feature type="domain" description="ABC3 transporter permease C-terminal" evidence="7">
    <location>
        <begin position="694"/>
        <end position="803"/>
    </location>
</feature>
<dbReference type="Proteomes" id="UP000324611">
    <property type="component" value="Unassembled WGS sequence"/>
</dbReference>
<comment type="caution">
    <text evidence="9">The sequence shown here is derived from an EMBL/GenBank/DDBJ whole genome shotgun (WGS) entry which is preliminary data.</text>
</comment>
<dbReference type="AlphaFoldDB" id="A0A5B2VL28"/>
<evidence type="ECO:0000256" key="5">
    <source>
        <dbReference type="ARBA" id="ARBA00023136"/>
    </source>
</evidence>
<proteinExistence type="predicted"/>
<reference evidence="9 10" key="2">
    <citation type="submission" date="2019-09" db="EMBL/GenBank/DDBJ databases">
        <authorList>
            <person name="Jin C."/>
        </authorList>
    </citation>
    <scope>NUCLEOTIDE SEQUENCE [LARGE SCALE GENOMIC DNA]</scope>
    <source>
        <strain evidence="9 10">BN140078</strain>
    </source>
</reference>
<gene>
    <name evidence="9" type="ORF">F0L74_24300</name>
</gene>
<keyword evidence="3 6" id="KW-0812">Transmembrane</keyword>
<evidence type="ECO:0000259" key="8">
    <source>
        <dbReference type="Pfam" id="PF12704"/>
    </source>
</evidence>
<evidence type="ECO:0000256" key="6">
    <source>
        <dbReference type="SAM" id="Phobius"/>
    </source>
</evidence>
<evidence type="ECO:0000313" key="9">
    <source>
        <dbReference type="EMBL" id="KAA2239330.1"/>
    </source>
</evidence>
<feature type="domain" description="MacB-like periplasmic core" evidence="8">
    <location>
        <begin position="25"/>
        <end position="248"/>
    </location>
</feature>
<evidence type="ECO:0000259" key="7">
    <source>
        <dbReference type="Pfam" id="PF02687"/>
    </source>
</evidence>
<name>A0A5B2VL28_9BACT</name>
<dbReference type="Pfam" id="PF12704">
    <property type="entry name" value="MacB_PCD"/>
    <property type="match status" value="2"/>
</dbReference>